<protein>
    <recommendedName>
        <fullName evidence="7">Mg-protoporphyrin IX chelatase</fullName>
        <ecNumber evidence="7">6.6.1.1</ecNumber>
    </recommendedName>
</protein>
<dbReference type="EMBL" id="JABUFE010000001">
    <property type="protein sequence ID" value="NSX53344.1"/>
    <property type="molecule type" value="Genomic_DNA"/>
</dbReference>
<feature type="compositionally biased region" description="Low complexity" evidence="8">
    <location>
        <begin position="294"/>
        <end position="309"/>
    </location>
</feature>
<dbReference type="NCBIfam" id="TIGR02031">
    <property type="entry name" value="BchD-ChlD"/>
    <property type="match status" value="1"/>
</dbReference>
<name>A0ABX2IKE7_9RHOB</name>
<evidence type="ECO:0000256" key="4">
    <source>
        <dbReference type="ARBA" id="ARBA00022741"/>
    </source>
</evidence>
<evidence type="ECO:0000256" key="6">
    <source>
        <dbReference type="ARBA" id="ARBA00023171"/>
    </source>
</evidence>
<dbReference type="InterPro" id="IPR041702">
    <property type="entry name" value="BchD/ChlD_VWA"/>
</dbReference>
<dbReference type="SUPFAM" id="SSF53300">
    <property type="entry name" value="vWA-like"/>
    <property type="match status" value="1"/>
</dbReference>
<comment type="caution">
    <text evidence="10">The sequence shown here is derived from an EMBL/GenBank/DDBJ whole genome shotgun (WGS) entry which is preliminary data.</text>
</comment>
<keyword evidence="5 7" id="KW-0067">ATP-binding</keyword>
<comment type="function">
    <text evidence="7">Involved in bacteriochlorophyll biosynthesis; introduces a magnesium ion into protoporphyrin IX to yield Mg-protoporphyrin IX.</text>
</comment>
<keyword evidence="6 7" id="KW-0149">Chlorophyll biosynthesis</keyword>
<dbReference type="InterPro" id="IPR041628">
    <property type="entry name" value="ChlI/MoxR_AAA_lid"/>
</dbReference>
<dbReference type="Pfam" id="PF17863">
    <property type="entry name" value="AAA_lid_2"/>
    <property type="match status" value="1"/>
</dbReference>
<dbReference type="InterPro" id="IPR036465">
    <property type="entry name" value="vWFA_dom_sf"/>
</dbReference>
<dbReference type="PROSITE" id="PS50234">
    <property type="entry name" value="VWFA"/>
    <property type="match status" value="1"/>
</dbReference>
<dbReference type="Gene3D" id="1.10.8.80">
    <property type="entry name" value="Magnesium chelatase subunit I, C-Terminal domain"/>
    <property type="match status" value="1"/>
</dbReference>
<evidence type="ECO:0000259" key="9">
    <source>
        <dbReference type="PROSITE" id="PS50234"/>
    </source>
</evidence>
<comment type="similarity">
    <text evidence="1 7">Belongs to the Mg-chelatase subunits D/I family.</text>
</comment>
<dbReference type="PANTHER" id="PTHR43473">
    <property type="entry name" value="MAGNESIUM-CHELATASE SUBUNIT CHLD, CHLOROPLASTIC"/>
    <property type="match status" value="1"/>
</dbReference>
<keyword evidence="2 7" id="KW-0602">Photosynthesis</keyword>
<keyword evidence="7" id="KW-0077">Bacteriochlorophyll biosynthesis</keyword>
<evidence type="ECO:0000313" key="10">
    <source>
        <dbReference type="EMBL" id="NSX53344.1"/>
    </source>
</evidence>
<dbReference type="Proteomes" id="UP000777935">
    <property type="component" value="Unassembled WGS sequence"/>
</dbReference>
<dbReference type="CDD" id="cd01451">
    <property type="entry name" value="vWA_Magnesium_chelatase"/>
    <property type="match status" value="1"/>
</dbReference>
<sequence length="558" mass="60108">MTDDLQTWLRANMALTMLCIDPVGLGGLWVKSRCGAVRDCLTSGFSALPLDLKRIHPAIADDQLFGGIDLSATLSAGRVIEAKGLMRPENALILTMAERTDQNLGARLSLGLDQQQCGCVVALDEGVDDDEHAPLALTDRLAFHVHLDGISCRLAEDVGLDENAIMHARMILPDVKTPQDFHSDLVKLAVQFGINSVRAPLFALKTARCHAAFFERTQVDEDDIEAALTLVYAPRAQILPDMDETETPADPTPDQGDNDSSDTNSDIDIPQDMLIEAIKAAIPKHMLDQFDMGAGSKATSTASGSGSAHKGNRRGRPLPARAGRLSSDARVDLLATLRTAAPWQTLRRQAAPTRPGLHIRPSDIKTKRYQQFSDRLLIFTVDASGSSAVTRLNEAKGAIELLLAQAYARRDHVALVAFRGDQAELLLQPTRSLVQTKKRLAALPGGGGTPFASGLHVAMDVARNAHKRGLTPTIVILTDGRANVALDGRHDRSAAMQDAEKLSHQIRAQKLATLVIDTAQRPQPGLKELAAVMNGTYIALPRADAHRLSATVSSALEV</sequence>
<dbReference type="RefSeq" id="WP_174134464.1">
    <property type="nucleotide sequence ID" value="NZ_JABUFE010000001.1"/>
</dbReference>
<keyword evidence="3 7" id="KW-0436">Ligase</keyword>
<organism evidence="10 11">
    <name type="scientific">Parasulfitobacter algicola</name>
    <dbReference type="NCBI Taxonomy" id="2614809"/>
    <lineage>
        <taxon>Bacteria</taxon>
        <taxon>Pseudomonadati</taxon>
        <taxon>Pseudomonadota</taxon>
        <taxon>Alphaproteobacteria</taxon>
        <taxon>Rhodobacterales</taxon>
        <taxon>Roseobacteraceae</taxon>
        <taxon>Parasulfitobacter</taxon>
    </lineage>
</organism>
<evidence type="ECO:0000256" key="1">
    <source>
        <dbReference type="ARBA" id="ARBA00005799"/>
    </source>
</evidence>
<evidence type="ECO:0000256" key="8">
    <source>
        <dbReference type="SAM" id="MobiDB-lite"/>
    </source>
</evidence>
<dbReference type="PANTHER" id="PTHR43473:SF2">
    <property type="entry name" value="MAGNESIUM-CHELATASE SUBUNIT CHLD, CHLOROPLASTIC"/>
    <property type="match status" value="1"/>
</dbReference>
<accession>A0ABX2IKE7</accession>
<comment type="catalytic activity">
    <reaction evidence="7">
        <text>protoporphyrin IX + Mg(2+) + ATP + H2O = Mg-protoporphyrin IX + ADP + phosphate + 3 H(+)</text>
        <dbReference type="Rhea" id="RHEA:13961"/>
        <dbReference type="ChEBI" id="CHEBI:15377"/>
        <dbReference type="ChEBI" id="CHEBI:15378"/>
        <dbReference type="ChEBI" id="CHEBI:18420"/>
        <dbReference type="ChEBI" id="CHEBI:30616"/>
        <dbReference type="ChEBI" id="CHEBI:43474"/>
        <dbReference type="ChEBI" id="CHEBI:57306"/>
        <dbReference type="ChEBI" id="CHEBI:60492"/>
        <dbReference type="ChEBI" id="CHEBI:456216"/>
        <dbReference type="EC" id="6.6.1.1"/>
    </reaction>
</comment>
<evidence type="ECO:0000256" key="5">
    <source>
        <dbReference type="ARBA" id="ARBA00022840"/>
    </source>
</evidence>
<dbReference type="Pfam" id="PF13519">
    <property type="entry name" value="VWA_2"/>
    <property type="match status" value="1"/>
</dbReference>
<evidence type="ECO:0000313" key="11">
    <source>
        <dbReference type="Proteomes" id="UP000777935"/>
    </source>
</evidence>
<reference evidence="10 11" key="1">
    <citation type="submission" date="2020-06" db="EMBL/GenBank/DDBJ databases">
        <title>Sulfitobacter algicola sp. nov., isolated from green algae.</title>
        <authorList>
            <person name="Wang C."/>
        </authorList>
    </citation>
    <scope>NUCLEOTIDE SEQUENCE [LARGE SCALE GENOMIC DNA]</scope>
    <source>
        <strain evidence="10 11">1151</strain>
    </source>
</reference>
<dbReference type="SMART" id="SM00327">
    <property type="entry name" value="VWA"/>
    <property type="match status" value="1"/>
</dbReference>
<dbReference type="Gene3D" id="3.40.50.410">
    <property type="entry name" value="von Willebrand factor, type A domain"/>
    <property type="match status" value="1"/>
</dbReference>
<feature type="region of interest" description="Disordered" evidence="8">
    <location>
        <begin position="294"/>
        <end position="323"/>
    </location>
</feature>
<keyword evidence="11" id="KW-1185">Reference proteome</keyword>
<dbReference type="InterPro" id="IPR002035">
    <property type="entry name" value="VWF_A"/>
</dbReference>
<keyword evidence="4 7" id="KW-0547">Nucleotide-binding</keyword>
<proteinExistence type="inferred from homology"/>
<dbReference type="InterPro" id="IPR011776">
    <property type="entry name" value="Mg_chelatase_ATPase-dsu"/>
</dbReference>
<feature type="domain" description="VWFA" evidence="9">
    <location>
        <begin position="376"/>
        <end position="556"/>
    </location>
</feature>
<dbReference type="EC" id="6.6.1.1" evidence="7"/>
<evidence type="ECO:0000256" key="7">
    <source>
        <dbReference type="RuleBase" id="RU362087"/>
    </source>
</evidence>
<dbReference type="NCBIfam" id="NF009943">
    <property type="entry name" value="PRK13406.1"/>
    <property type="match status" value="1"/>
</dbReference>
<gene>
    <name evidence="10" type="ORF">HRQ87_00860</name>
</gene>
<feature type="region of interest" description="Disordered" evidence="8">
    <location>
        <begin position="239"/>
        <end position="267"/>
    </location>
</feature>
<comment type="pathway">
    <text evidence="7">Porphyrin-containing compound metabolism; bacteriochlorophyll biosynthesis.</text>
</comment>
<evidence type="ECO:0000256" key="2">
    <source>
        <dbReference type="ARBA" id="ARBA00022531"/>
    </source>
</evidence>
<evidence type="ECO:0000256" key="3">
    <source>
        <dbReference type="ARBA" id="ARBA00022598"/>
    </source>
</evidence>